<dbReference type="Proteomes" id="UP001159641">
    <property type="component" value="Unassembled WGS sequence"/>
</dbReference>
<dbReference type="Gene3D" id="2.30.39.10">
    <property type="entry name" value="Alpha-1-antitrypsin, domain 1"/>
    <property type="match status" value="1"/>
</dbReference>
<protein>
    <recommendedName>
        <fullName evidence="4">Serpin domain-containing protein</fullName>
    </recommendedName>
</protein>
<reference evidence="5 6" key="1">
    <citation type="submission" date="2022-11" db="EMBL/GenBank/DDBJ databases">
        <title>Whole genome sequence of Eschrichtius robustus ER-17-0199.</title>
        <authorList>
            <person name="Bruniche-Olsen A."/>
            <person name="Black A.N."/>
            <person name="Fields C.J."/>
            <person name="Walden K."/>
            <person name="Dewoody J.A."/>
        </authorList>
    </citation>
    <scope>NUCLEOTIDE SEQUENCE [LARGE SCALE GENOMIC DNA]</scope>
    <source>
        <strain evidence="5">ER-17-0199</strain>
        <tissue evidence="5">Blubber</tissue>
    </source>
</reference>
<comment type="similarity">
    <text evidence="3">Belongs to the serpin family.</text>
</comment>
<dbReference type="PANTHER" id="PTHR11461:SF194">
    <property type="entry name" value="KALLISTATIN"/>
    <property type="match status" value="1"/>
</dbReference>
<dbReference type="EMBL" id="JAIQCJ010001134">
    <property type="protein sequence ID" value="KAJ8792205.1"/>
    <property type="molecule type" value="Genomic_DNA"/>
</dbReference>
<evidence type="ECO:0000259" key="4">
    <source>
        <dbReference type="SMART" id="SM00093"/>
    </source>
</evidence>
<keyword evidence="2" id="KW-0964">Secreted</keyword>
<dbReference type="Gene3D" id="3.30.497.10">
    <property type="entry name" value="Antithrombin, subunit I, domain 2"/>
    <property type="match status" value="1"/>
</dbReference>
<dbReference type="SUPFAM" id="SSF56574">
    <property type="entry name" value="Serpins"/>
    <property type="match status" value="1"/>
</dbReference>
<gene>
    <name evidence="5" type="ORF">J1605_020056</name>
</gene>
<sequence>MGQKGEKEVCGLEAVSHQVSESGFRMTFTFWNHLLRIRELIPVLRAHCFPPCHPGSCLPEFVEALEFAAPGLAQLFICRGRDMAEMVVRGNRNPERGMVDLEFWDKTFSVKSRKVLGKLEQSVTLIRDLRAQKMHLADRLLLLLAGLLFLSQGQRHPEHHGQGHIHCPHQEAPGTGEGSPSLKVTAGNTAFALRFYHLMASQPDGSNVFSPLSISTAYAMLSLGVRSHSRTQILEGLGFNLTEVSVSDIHRGFQNLLHTLHLPADRLEIRVGSALLLSLELPLLLRFLNDSVTFYESKLFHTNFDDSEGTTQLINNNVREESRGKIVDLISEFSADTMMVLVNYIYFKALWEKPSIPLMTAPHDFYVDEDTIVKSFHKAILEVDEVGTQAAAATRGFVTFWSRDNHQALWFNRPFLVVIFSTNTQSIHFLGKVVHPTKP</sequence>
<name>A0AB34HMH5_ESCRO</name>
<dbReference type="InterPro" id="IPR023796">
    <property type="entry name" value="Serpin_dom"/>
</dbReference>
<dbReference type="Pfam" id="PF00079">
    <property type="entry name" value="Serpin"/>
    <property type="match status" value="1"/>
</dbReference>
<proteinExistence type="inferred from homology"/>
<evidence type="ECO:0000313" key="5">
    <source>
        <dbReference type="EMBL" id="KAJ8792205.1"/>
    </source>
</evidence>
<dbReference type="Gene3D" id="6.20.40.10">
    <property type="match status" value="1"/>
</dbReference>
<comment type="caution">
    <text evidence="5">The sequence shown here is derived from an EMBL/GenBank/DDBJ whole genome shotgun (WGS) entry which is preliminary data.</text>
</comment>
<evidence type="ECO:0000256" key="1">
    <source>
        <dbReference type="ARBA" id="ARBA00004613"/>
    </source>
</evidence>
<accession>A0AB34HMH5</accession>
<evidence type="ECO:0000256" key="2">
    <source>
        <dbReference type="ARBA" id="ARBA00022525"/>
    </source>
</evidence>
<keyword evidence="6" id="KW-1185">Reference proteome</keyword>
<evidence type="ECO:0000256" key="3">
    <source>
        <dbReference type="RuleBase" id="RU000411"/>
    </source>
</evidence>
<dbReference type="InterPro" id="IPR000215">
    <property type="entry name" value="Serpin_fam"/>
</dbReference>
<dbReference type="PANTHER" id="PTHR11461">
    <property type="entry name" value="SERINE PROTEASE INHIBITOR, SERPIN"/>
    <property type="match status" value="1"/>
</dbReference>
<dbReference type="FunFam" id="3.30.497.10:FF:000001">
    <property type="entry name" value="Serine protease inhibitor"/>
    <property type="match status" value="1"/>
</dbReference>
<dbReference type="InterPro" id="IPR042178">
    <property type="entry name" value="Serpin_sf_1"/>
</dbReference>
<organism evidence="5 6">
    <name type="scientific">Eschrichtius robustus</name>
    <name type="common">California gray whale</name>
    <name type="synonym">Eschrichtius gibbosus</name>
    <dbReference type="NCBI Taxonomy" id="9764"/>
    <lineage>
        <taxon>Eukaryota</taxon>
        <taxon>Metazoa</taxon>
        <taxon>Chordata</taxon>
        <taxon>Craniata</taxon>
        <taxon>Vertebrata</taxon>
        <taxon>Euteleostomi</taxon>
        <taxon>Mammalia</taxon>
        <taxon>Eutheria</taxon>
        <taxon>Laurasiatheria</taxon>
        <taxon>Artiodactyla</taxon>
        <taxon>Whippomorpha</taxon>
        <taxon>Cetacea</taxon>
        <taxon>Mysticeti</taxon>
        <taxon>Eschrichtiidae</taxon>
        <taxon>Eschrichtius</taxon>
    </lineage>
</organism>
<dbReference type="InterPro" id="IPR036186">
    <property type="entry name" value="Serpin_sf"/>
</dbReference>
<dbReference type="InterPro" id="IPR042185">
    <property type="entry name" value="Serpin_sf_2"/>
</dbReference>
<dbReference type="Gene3D" id="2.10.310.10">
    <property type="entry name" value="Serpins superfamily"/>
    <property type="match status" value="1"/>
</dbReference>
<dbReference type="AlphaFoldDB" id="A0AB34HMH5"/>
<feature type="domain" description="Serpin" evidence="4">
    <location>
        <begin position="193"/>
        <end position="436"/>
    </location>
</feature>
<dbReference type="GO" id="GO:0005615">
    <property type="term" value="C:extracellular space"/>
    <property type="evidence" value="ECO:0007669"/>
    <property type="project" value="InterPro"/>
</dbReference>
<dbReference type="SMART" id="SM00093">
    <property type="entry name" value="SERPIN"/>
    <property type="match status" value="1"/>
</dbReference>
<comment type="subcellular location">
    <subcellularLocation>
        <location evidence="1">Secreted</location>
    </subcellularLocation>
</comment>
<evidence type="ECO:0000313" key="6">
    <source>
        <dbReference type="Proteomes" id="UP001159641"/>
    </source>
</evidence>
<dbReference type="GO" id="GO:0004867">
    <property type="term" value="F:serine-type endopeptidase inhibitor activity"/>
    <property type="evidence" value="ECO:0007669"/>
    <property type="project" value="InterPro"/>
</dbReference>